<keyword evidence="4" id="KW-1133">Transmembrane helix</keyword>
<evidence type="ECO:0008006" key="10">
    <source>
        <dbReference type="Google" id="ProtNLM"/>
    </source>
</evidence>
<evidence type="ECO:0000256" key="3">
    <source>
        <dbReference type="ARBA" id="ARBA00022692"/>
    </source>
</evidence>
<protein>
    <recommendedName>
        <fullName evidence="10">MaoC-like domain-containing protein</fullName>
    </recommendedName>
</protein>
<reference evidence="8" key="1">
    <citation type="submission" date="2018-01" db="EMBL/GenBank/DDBJ databases">
        <authorList>
            <person name="Mao J.F."/>
        </authorList>
    </citation>
    <scope>NUCLEOTIDE SEQUENCE</scope>
    <source>
        <strain evidence="8">Huo1</strain>
        <tissue evidence="8">Leaf</tissue>
    </source>
</reference>
<comment type="subcellular location">
    <subcellularLocation>
        <location evidence="1">Membrane</location>
        <topology evidence="1">Multi-pass membrane protein</topology>
    </subcellularLocation>
</comment>
<dbReference type="InterPro" id="IPR027417">
    <property type="entry name" value="P-loop_NTPase"/>
</dbReference>
<dbReference type="EMBL" id="PNBA02000019">
    <property type="protein sequence ID" value="KAG6391754.1"/>
    <property type="molecule type" value="Genomic_DNA"/>
</dbReference>
<evidence type="ECO:0000256" key="2">
    <source>
        <dbReference type="ARBA" id="ARBA00022448"/>
    </source>
</evidence>
<keyword evidence="5" id="KW-0472">Membrane</keyword>
<evidence type="ECO:0000256" key="1">
    <source>
        <dbReference type="ARBA" id="ARBA00004141"/>
    </source>
</evidence>
<dbReference type="GO" id="GO:0005524">
    <property type="term" value="F:ATP binding"/>
    <property type="evidence" value="ECO:0007669"/>
    <property type="project" value="InterPro"/>
</dbReference>
<dbReference type="Gene3D" id="3.40.50.300">
    <property type="entry name" value="P-loop containing nucleotide triphosphate hydrolases"/>
    <property type="match status" value="1"/>
</dbReference>
<dbReference type="PANTHER" id="PTHR48041:SF20">
    <property type="entry name" value="ABC TRANSPORTER G FAMILY MEMBER STR2"/>
    <property type="match status" value="1"/>
</dbReference>
<dbReference type="Proteomes" id="UP000298416">
    <property type="component" value="Unassembled WGS sequence"/>
</dbReference>
<evidence type="ECO:0000259" key="7">
    <source>
        <dbReference type="Pfam" id="PF01575"/>
    </source>
</evidence>
<comment type="caution">
    <text evidence="8">The sequence shown here is derived from an EMBL/GenBank/DDBJ whole genome shotgun (WGS) entry which is preliminary data.</text>
</comment>
<dbReference type="InterPro" id="IPR029069">
    <property type="entry name" value="HotDog_dom_sf"/>
</dbReference>
<dbReference type="Gene3D" id="3.10.129.10">
    <property type="entry name" value="Hotdog Thioesterase"/>
    <property type="match status" value="1"/>
</dbReference>
<evidence type="ECO:0000313" key="8">
    <source>
        <dbReference type="EMBL" id="KAG6391754.1"/>
    </source>
</evidence>
<sequence>MTALHLFDKNPKRIPKTVIAMRRLLLNSVSSLKHYSSSASASNVLKPGDILKQSRIFSIAEVEDYSKLTHDHNPLHFDLECATKAGYKDTPIPGLLVASLFPRIIASHFPGAIYVKQTLEFREPVFVGDDVVGEVQANSIRQLKDKFMVKFATTCRKDGGEVVIGGEATAILPALAVNGVGQGFYSLDNILIQNLGRLRDAGARRPDTVIEKVKNANGNWMKQEVDLLHNITGYAAKGCITAAMGPSGAGKSTFFDGLAGREPHGTRDDRLFPMLTVYETLMFAADFRLGSMSAADKRQCVEQLIEKLGLTSSRNTYIGDKGRRGVSGGERRRVTIGVDIIHRPSLLFLDEPT</sequence>
<feature type="domain" description="ABC transporter" evidence="6">
    <location>
        <begin position="268"/>
        <end position="353"/>
    </location>
</feature>
<dbReference type="InterPro" id="IPR002539">
    <property type="entry name" value="MaoC-like_dom"/>
</dbReference>
<dbReference type="InterPro" id="IPR050352">
    <property type="entry name" value="ABCG_transporters"/>
</dbReference>
<evidence type="ECO:0000256" key="5">
    <source>
        <dbReference type="ARBA" id="ARBA00023136"/>
    </source>
</evidence>
<dbReference type="AlphaFoldDB" id="A0A8X8Z5A8"/>
<keyword evidence="9" id="KW-1185">Reference proteome</keyword>
<keyword evidence="2" id="KW-0813">Transport</keyword>
<reference evidence="8" key="2">
    <citation type="submission" date="2020-08" db="EMBL/GenBank/DDBJ databases">
        <title>Plant Genome Project.</title>
        <authorList>
            <person name="Zhang R.-G."/>
        </authorList>
    </citation>
    <scope>NUCLEOTIDE SEQUENCE</scope>
    <source>
        <strain evidence="8">Huo1</strain>
        <tissue evidence="8">Leaf</tissue>
    </source>
</reference>
<dbReference type="GO" id="GO:0042626">
    <property type="term" value="F:ATPase-coupled transmembrane transporter activity"/>
    <property type="evidence" value="ECO:0007669"/>
    <property type="project" value="TreeGrafter"/>
</dbReference>
<dbReference type="Pfam" id="PF00005">
    <property type="entry name" value="ABC_tran"/>
    <property type="match status" value="1"/>
</dbReference>
<dbReference type="CDD" id="cd03449">
    <property type="entry name" value="R_hydratase"/>
    <property type="match status" value="1"/>
</dbReference>
<dbReference type="PANTHER" id="PTHR48041">
    <property type="entry name" value="ABC TRANSPORTER G FAMILY MEMBER 28"/>
    <property type="match status" value="1"/>
</dbReference>
<evidence type="ECO:0000313" key="9">
    <source>
        <dbReference type="Proteomes" id="UP000298416"/>
    </source>
</evidence>
<proteinExistence type="predicted"/>
<keyword evidence="3" id="KW-0812">Transmembrane</keyword>
<feature type="domain" description="MaoC-like" evidence="7">
    <location>
        <begin position="58"/>
        <end position="146"/>
    </location>
</feature>
<dbReference type="GO" id="GO:0016887">
    <property type="term" value="F:ATP hydrolysis activity"/>
    <property type="evidence" value="ECO:0007669"/>
    <property type="project" value="InterPro"/>
</dbReference>
<accession>A0A8X8Z5A8</accession>
<dbReference type="InterPro" id="IPR003439">
    <property type="entry name" value="ABC_transporter-like_ATP-bd"/>
</dbReference>
<evidence type="ECO:0000256" key="4">
    <source>
        <dbReference type="ARBA" id="ARBA00022989"/>
    </source>
</evidence>
<name>A0A8X8Z5A8_SALSN</name>
<dbReference type="SUPFAM" id="SSF52540">
    <property type="entry name" value="P-loop containing nucleoside triphosphate hydrolases"/>
    <property type="match status" value="1"/>
</dbReference>
<gene>
    <name evidence="8" type="ORF">SASPL_149513</name>
</gene>
<dbReference type="GO" id="GO:0016020">
    <property type="term" value="C:membrane"/>
    <property type="evidence" value="ECO:0007669"/>
    <property type="project" value="UniProtKB-SubCell"/>
</dbReference>
<organism evidence="8">
    <name type="scientific">Salvia splendens</name>
    <name type="common">Scarlet sage</name>
    <dbReference type="NCBI Taxonomy" id="180675"/>
    <lineage>
        <taxon>Eukaryota</taxon>
        <taxon>Viridiplantae</taxon>
        <taxon>Streptophyta</taxon>
        <taxon>Embryophyta</taxon>
        <taxon>Tracheophyta</taxon>
        <taxon>Spermatophyta</taxon>
        <taxon>Magnoliopsida</taxon>
        <taxon>eudicotyledons</taxon>
        <taxon>Gunneridae</taxon>
        <taxon>Pentapetalae</taxon>
        <taxon>asterids</taxon>
        <taxon>lamiids</taxon>
        <taxon>Lamiales</taxon>
        <taxon>Lamiaceae</taxon>
        <taxon>Nepetoideae</taxon>
        <taxon>Mentheae</taxon>
        <taxon>Salviinae</taxon>
        <taxon>Salvia</taxon>
        <taxon>Salvia subgen. Calosphace</taxon>
        <taxon>core Calosphace</taxon>
    </lineage>
</organism>
<dbReference type="Pfam" id="PF01575">
    <property type="entry name" value="MaoC_dehydratas"/>
    <property type="match status" value="1"/>
</dbReference>
<dbReference type="SUPFAM" id="SSF54637">
    <property type="entry name" value="Thioesterase/thiol ester dehydrase-isomerase"/>
    <property type="match status" value="1"/>
</dbReference>
<evidence type="ECO:0000259" key="6">
    <source>
        <dbReference type="Pfam" id="PF00005"/>
    </source>
</evidence>